<protein>
    <recommendedName>
        <fullName evidence="1">Recombinase domain-containing protein</fullName>
    </recommendedName>
</protein>
<dbReference type="InterPro" id="IPR038109">
    <property type="entry name" value="DNA_bind_recomb_sf"/>
</dbReference>
<dbReference type="InterPro" id="IPR011109">
    <property type="entry name" value="DNA_bind_recombinase_dom"/>
</dbReference>
<name>A0A346FV35_STAAU</name>
<dbReference type="GO" id="GO:0000150">
    <property type="term" value="F:DNA strand exchange activity"/>
    <property type="evidence" value="ECO:0007669"/>
    <property type="project" value="InterPro"/>
</dbReference>
<reference evidence="2" key="1">
    <citation type="submission" date="2018-06" db="EMBL/GenBank/DDBJ databases">
        <title>Characterization of erythromycin-resistant Staphylococci of Greek origin.</title>
        <authorList>
            <person name="Papagiannitsis C.C."/>
            <person name="Petinaki E."/>
        </authorList>
    </citation>
    <scope>NUCLEOTIDE SEQUENCE</scope>
    <source>
        <strain evidence="2">Sau-3221Lar</strain>
    </source>
</reference>
<dbReference type="Gene3D" id="3.90.1750.20">
    <property type="entry name" value="Putative Large Serine Recombinase, Chain B, Domain 2"/>
    <property type="match status" value="1"/>
</dbReference>
<dbReference type="AlphaFoldDB" id="A0A346FV35"/>
<proteinExistence type="predicted"/>
<dbReference type="GO" id="GO:0003677">
    <property type="term" value="F:DNA binding"/>
    <property type="evidence" value="ECO:0007669"/>
    <property type="project" value="InterPro"/>
</dbReference>
<evidence type="ECO:0000259" key="1">
    <source>
        <dbReference type="PROSITE" id="PS51737"/>
    </source>
</evidence>
<dbReference type="PROSITE" id="PS51737">
    <property type="entry name" value="RECOMBINASE_DNA_BIND"/>
    <property type="match status" value="1"/>
</dbReference>
<sequence>MAHTPFGYAMVNGKIEVQAKEAEQLKLLIASYLSGQSLANAARESGINRSHGGITRILTDERYLGNGLFPRLISKEQFEQLKNERFKRAKKLGRLNRTKEEESFTPCFEFTIGEVEDKYDNPIKQAEYVYSLIKEEVT</sequence>
<dbReference type="RefSeq" id="WP_031795519.1">
    <property type="nucleotide sequence ID" value="NZ_CAKOFH010000046.1"/>
</dbReference>
<dbReference type="EMBL" id="MH454240">
    <property type="protein sequence ID" value="AXN76176.1"/>
    <property type="molecule type" value="Genomic_DNA"/>
</dbReference>
<organism evidence="2">
    <name type="scientific">Staphylococcus aureus</name>
    <dbReference type="NCBI Taxonomy" id="1280"/>
    <lineage>
        <taxon>Bacteria</taxon>
        <taxon>Bacillati</taxon>
        <taxon>Bacillota</taxon>
        <taxon>Bacilli</taxon>
        <taxon>Bacillales</taxon>
        <taxon>Staphylococcaceae</taxon>
        <taxon>Staphylococcus</taxon>
    </lineage>
</organism>
<evidence type="ECO:0000313" key="2">
    <source>
        <dbReference type="EMBL" id="AXN76176.1"/>
    </source>
</evidence>
<feature type="domain" description="Recombinase" evidence="1">
    <location>
        <begin position="5"/>
        <end position="92"/>
    </location>
</feature>
<accession>A0A346FV35</accession>